<keyword evidence="1" id="KW-0472">Membrane</keyword>
<dbReference type="Proteomes" id="UP000235994">
    <property type="component" value="Unassembled WGS sequence"/>
</dbReference>
<keyword evidence="1" id="KW-1133">Transmembrane helix</keyword>
<dbReference type="SUPFAM" id="SSF48317">
    <property type="entry name" value="Acid phosphatase/Vanadium-dependent haloperoxidase"/>
    <property type="match status" value="1"/>
</dbReference>
<feature type="domain" description="Phosphatidic acid phosphatase type 2/haloperoxidase" evidence="2">
    <location>
        <begin position="58"/>
        <end position="168"/>
    </location>
</feature>
<evidence type="ECO:0000259" key="2">
    <source>
        <dbReference type="SMART" id="SM00014"/>
    </source>
</evidence>
<organism evidence="3 4">
    <name type="scientific">Achromobacter pulmonis</name>
    <dbReference type="NCBI Taxonomy" id="1389932"/>
    <lineage>
        <taxon>Bacteria</taxon>
        <taxon>Pseudomonadati</taxon>
        <taxon>Pseudomonadota</taxon>
        <taxon>Betaproteobacteria</taxon>
        <taxon>Burkholderiales</taxon>
        <taxon>Alcaligenaceae</taxon>
        <taxon>Achromobacter</taxon>
    </lineage>
</organism>
<protein>
    <recommendedName>
        <fullName evidence="2">Phosphatidic acid phosphatase type 2/haloperoxidase domain-containing protein</fullName>
    </recommendedName>
</protein>
<keyword evidence="4" id="KW-1185">Reference proteome</keyword>
<dbReference type="Gene3D" id="1.20.144.10">
    <property type="entry name" value="Phosphatidic acid phosphatase type 2/haloperoxidase"/>
    <property type="match status" value="1"/>
</dbReference>
<dbReference type="PANTHER" id="PTHR14969">
    <property type="entry name" value="SPHINGOSINE-1-PHOSPHATE PHOSPHOHYDROLASE"/>
    <property type="match status" value="1"/>
</dbReference>
<evidence type="ECO:0000313" key="4">
    <source>
        <dbReference type="Proteomes" id="UP000235994"/>
    </source>
</evidence>
<dbReference type="Pfam" id="PF01569">
    <property type="entry name" value="PAP2"/>
    <property type="match status" value="1"/>
</dbReference>
<feature type="transmembrane region" description="Helical" evidence="1">
    <location>
        <begin position="127"/>
        <end position="147"/>
    </location>
</feature>
<feature type="transmembrane region" description="Helical" evidence="1">
    <location>
        <begin position="285"/>
        <end position="306"/>
    </location>
</feature>
<dbReference type="EMBL" id="POQS01000004">
    <property type="protein sequence ID" value="PND32654.1"/>
    <property type="molecule type" value="Genomic_DNA"/>
</dbReference>
<feature type="transmembrane region" description="Helical" evidence="1">
    <location>
        <begin position="28"/>
        <end position="50"/>
    </location>
</feature>
<proteinExistence type="predicted"/>
<dbReference type="AlphaFoldDB" id="A0A2N8KGT1"/>
<evidence type="ECO:0000256" key="1">
    <source>
        <dbReference type="SAM" id="Phobius"/>
    </source>
</evidence>
<reference evidence="3 4" key="1">
    <citation type="submission" date="2018-01" db="EMBL/GenBank/DDBJ databases">
        <title>The draft genome of an aniline degradation strain ANB-1.</title>
        <authorList>
            <person name="Zhang L."/>
            <person name="Jiang J."/>
        </authorList>
    </citation>
    <scope>NUCLEOTIDE SEQUENCE [LARGE SCALE GENOMIC DNA]</scope>
    <source>
        <strain evidence="3 4">ANB-1</strain>
    </source>
</reference>
<gene>
    <name evidence="3" type="ORF">C1I89_16530</name>
</gene>
<dbReference type="InterPro" id="IPR036938">
    <property type="entry name" value="PAP2/HPO_sf"/>
</dbReference>
<sequence length="315" mass="33990">MNSLENLNQSLFLLLNADPATPAWQLHAAMLVANRLILLVPAGLAAAWLWGGAAQRDLALKALASVALGLFASYLCGALWPHPRPFVIGLGHAFFSHAATSSFPSNHTIIIATLAWALIFDRRWAGLGWAALALAVAVGVSRVYLGVHFPLDIAGGLALAPLAAAPQVLSARAAAPISLDPAALRDAAARLLPGAPLLRIEELDAYDFYYYARDAHAMLGHVEKPLPAWRAVFGDARATWVYLDPRTGQILARQDRGARASRWLFAFLHSWDWTGLLARRPLWDALLIFLSLGGAALSLTGAVIGWRRLGRKLRA</sequence>
<dbReference type="PANTHER" id="PTHR14969:SF13">
    <property type="entry name" value="AT30094P"/>
    <property type="match status" value="1"/>
</dbReference>
<feature type="transmembrane region" description="Helical" evidence="1">
    <location>
        <begin position="62"/>
        <end position="81"/>
    </location>
</feature>
<evidence type="ECO:0000313" key="3">
    <source>
        <dbReference type="EMBL" id="PND32654.1"/>
    </source>
</evidence>
<name>A0A2N8KGT1_9BURK</name>
<dbReference type="SMART" id="SM00014">
    <property type="entry name" value="acidPPc"/>
    <property type="match status" value="1"/>
</dbReference>
<accession>A0A2N8KGT1</accession>
<dbReference type="InterPro" id="IPR000326">
    <property type="entry name" value="PAP2/HPO"/>
</dbReference>
<feature type="transmembrane region" description="Helical" evidence="1">
    <location>
        <begin position="101"/>
        <end position="120"/>
    </location>
</feature>
<keyword evidence="1" id="KW-0812">Transmembrane</keyword>
<comment type="caution">
    <text evidence="3">The sequence shown here is derived from an EMBL/GenBank/DDBJ whole genome shotgun (WGS) entry which is preliminary data.</text>
</comment>